<accession>A0A6B9VEX0</accession>
<keyword evidence="1" id="KW-0479">Metal-binding</keyword>
<sequence length="118" mass="13845">MHVFFDKFITRYSSLSQFMKQYDNCLASREQSEREFDAVDFHTVIPCVTKSAIEVQFQHVYTHEKFRQVQGLFRGKVNCITRSMYSTLGFTTYKVVEQVSNSTFNKFFVTYDAVLMSG</sequence>
<dbReference type="InterPro" id="IPR031052">
    <property type="entry name" value="FHY3/FAR1"/>
</dbReference>
<keyword evidence="1" id="KW-0539">Nucleus</keyword>
<evidence type="ECO:0000313" key="2">
    <source>
        <dbReference type="EMBL" id="QHN78852.1"/>
    </source>
</evidence>
<keyword evidence="1" id="KW-0862">Zinc</keyword>
<comment type="subcellular location">
    <subcellularLocation>
        <location evidence="1">Nucleus</location>
    </subcellularLocation>
</comment>
<comment type="function">
    <text evidence="1">Putative transcription activator involved in regulating light control of development.</text>
</comment>
<evidence type="ECO:0000256" key="1">
    <source>
        <dbReference type="RuleBase" id="RU367018"/>
    </source>
</evidence>
<protein>
    <recommendedName>
        <fullName evidence="1">Protein FAR1-RELATED SEQUENCE</fullName>
    </recommendedName>
</protein>
<dbReference type="EMBL" id="CP031001">
    <property type="protein sequence ID" value="QHN78852.1"/>
    <property type="molecule type" value="Genomic_DNA"/>
</dbReference>
<dbReference type="GO" id="GO:0006355">
    <property type="term" value="P:regulation of DNA-templated transcription"/>
    <property type="evidence" value="ECO:0007669"/>
    <property type="project" value="UniProtKB-UniRule"/>
</dbReference>
<dbReference type="GO" id="GO:0008270">
    <property type="term" value="F:zinc ion binding"/>
    <property type="evidence" value="ECO:0007669"/>
    <property type="project" value="UniProtKB-UniRule"/>
</dbReference>
<dbReference type="PANTHER" id="PTHR31669:SF251">
    <property type="entry name" value="PROTEIN FAR1-RELATED SEQUENCE"/>
    <property type="match status" value="1"/>
</dbReference>
<evidence type="ECO:0000313" key="3">
    <source>
        <dbReference type="Proteomes" id="UP000464620"/>
    </source>
</evidence>
<gene>
    <name evidence="2" type="ORF">DS421_19g664960</name>
</gene>
<dbReference type="AlphaFoldDB" id="A0A6B9VEX0"/>
<reference evidence="2 3" key="1">
    <citation type="submission" date="2020-01" db="EMBL/GenBank/DDBJ databases">
        <title>Genome sequence of Arachis hypogaea, cultivar Shitouqi.</title>
        <authorList>
            <person name="Zhuang W."/>
            <person name="Chen H."/>
            <person name="Varshney R."/>
            <person name="Wang D."/>
            <person name="Ming R."/>
        </authorList>
    </citation>
    <scope>NUCLEOTIDE SEQUENCE [LARGE SCALE GENOMIC DNA]</scope>
    <source>
        <tissue evidence="2">Young leaf</tissue>
    </source>
</reference>
<proteinExistence type="inferred from homology"/>
<keyword evidence="1" id="KW-0863">Zinc-finger</keyword>
<organism evidence="2 3">
    <name type="scientific">Arachis hypogaea</name>
    <name type="common">Peanut</name>
    <dbReference type="NCBI Taxonomy" id="3818"/>
    <lineage>
        <taxon>Eukaryota</taxon>
        <taxon>Viridiplantae</taxon>
        <taxon>Streptophyta</taxon>
        <taxon>Embryophyta</taxon>
        <taxon>Tracheophyta</taxon>
        <taxon>Spermatophyta</taxon>
        <taxon>Magnoliopsida</taxon>
        <taxon>eudicotyledons</taxon>
        <taxon>Gunneridae</taxon>
        <taxon>Pentapetalae</taxon>
        <taxon>rosids</taxon>
        <taxon>fabids</taxon>
        <taxon>Fabales</taxon>
        <taxon>Fabaceae</taxon>
        <taxon>Papilionoideae</taxon>
        <taxon>50 kb inversion clade</taxon>
        <taxon>dalbergioids sensu lato</taxon>
        <taxon>Dalbergieae</taxon>
        <taxon>Pterocarpus clade</taxon>
        <taxon>Arachis</taxon>
    </lineage>
</organism>
<dbReference type="Proteomes" id="UP000464620">
    <property type="component" value="Chromosome B09"/>
</dbReference>
<name>A0A6B9VEX0_ARAHY</name>
<comment type="similarity">
    <text evidence="1">Belongs to the FHY3/FAR1 family.</text>
</comment>
<dbReference type="PANTHER" id="PTHR31669">
    <property type="entry name" value="PROTEIN FAR1-RELATED SEQUENCE 10-RELATED"/>
    <property type="match status" value="1"/>
</dbReference>
<dbReference type="GO" id="GO:0005634">
    <property type="term" value="C:nucleus"/>
    <property type="evidence" value="ECO:0007669"/>
    <property type="project" value="UniProtKB-SubCell"/>
</dbReference>